<feature type="signal peptide" evidence="1">
    <location>
        <begin position="1"/>
        <end position="16"/>
    </location>
</feature>
<reference evidence="2 3" key="1">
    <citation type="journal article" date="2021" name="BMC Genomics">
        <title>Datura genome reveals duplications of psychoactive alkaloid biosynthetic genes and high mutation rate following tissue culture.</title>
        <authorList>
            <person name="Rajewski A."/>
            <person name="Carter-House D."/>
            <person name="Stajich J."/>
            <person name="Litt A."/>
        </authorList>
    </citation>
    <scope>NUCLEOTIDE SEQUENCE [LARGE SCALE GENOMIC DNA]</scope>
    <source>
        <strain evidence="2">AR-01</strain>
    </source>
</reference>
<evidence type="ECO:0000256" key="1">
    <source>
        <dbReference type="SAM" id="SignalP"/>
    </source>
</evidence>
<evidence type="ECO:0000313" key="3">
    <source>
        <dbReference type="Proteomes" id="UP000823775"/>
    </source>
</evidence>
<comment type="caution">
    <text evidence="2">The sequence shown here is derived from an EMBL/GenBank/DDBJ whole genome shotgun (WGS) entry which is preliminary data.</text>
</comment>
<accession>A0ABS8WNR0</accession>
<name>A0ABS8WNR0_DATST</name>
<feature type="non-terminal residue" evidence="2">
    <location>
        <position position="55"/>
    </location>
</feature>
<dbReference type="Proteomes" id="UP000823775">
    <property type="component" value="Unassembled WGS sequence"/>
</dbReference>
<protein>
    <submittedName>
        <fullName evidence="2">Uncharacterized protein</fullName>
    </submittedName>
</protein>
<gene>
    <name evidence="2" type="ORF">HAX54_052691</name>
</gene>
<keyword evidence="3" id="KW-1185">Reference proteome</keyword>
<feature type="chain" id="PRO_5045876993" evidence="1">
    <location>
        <begin position="17"/>
        <end position="55"/>
    </location>
</feature>
<sequence length="55" mass="6006">MLVEFMGLLFSSTAASENPPRSWKVGVRLGVAVIQQQLLYSSIGEVVSSNCRYSV</sequence>
<organism evidence="2 3">
    <name type="scientific">Datura stramonium</name>
    <name type="common">Jimsonweed</name>
    <name type="synonym">Common thornapple</name>
    <dbReference type="NCBI Taxonomy" id="4076"/>
    <lineage>
        <taxon>Eukaryota</taxon>
        <taxon>Viridiplantae</taxon>
        <taxon>Streptophyta</taxon>
        <taxon>Embryophyta</taxon>
        <taxon>Tracheophyta</taxon>
        <taxon>Spermatophyta</taxon>
        <taxon>Magnoliopsida</taxon>
        <taxon>eudicotyledons</taxon>
        <taxon>Gunneridae</taxon>
        <taxon>Pentapetalae</taxon>
        <taxon>asterids</taxon>
        <taxon>lamiids</taxon>
        <taxon>Solanales</taxon>
        <taxon>Solanaceae</taxon>
        <taxon>Solanoideae</taxon>
        <taxon>Datureae</taxon>
        <taxon>Datura</taxon>
    </lineage>
</organism>
<dbReference type="EMBL" id="JACEIK010009624">
    <property type="protein sequence ID" value="MCE3052463.1"/>
    <property type="molecule type" value="Genomic_DNA"/>
</dbReference>
<proteinExistence type="predicted"/>
<evidence type="ECO:0000313" key="2">
    <source>
        <dbReference type="EMBL" id="MCE3052463.1"/>
    </source>
</evidence>
<keyword evidence="1" id="KW-0732">Signal</keyword>